<evidence type="ECO:0000313" key="2">
    <source>
        <dbReference type="Proteomes" id="UP000053864"/>
    </source>
</evidence>
<dbReference type="Proteomes" id="UP000053864">
    <property type="component" value="Unassembled WGS sequence"/>
</dbReference>
<dbReference type="EMBL" id="KI672743">
    <property type="protein sequence ID" value="ETL40916.1"/>
    <property type="molecule type" value="Genomic_DNA"/>
</dbReference>
<feature type="non-terminal residue" evidence="1">
    <location>
        <position position="124"/>
    </location>
</feature>
<organism evidence="1 2">
    <name type="scientific">Phytophthora nicotianae</name>
    <name type="common">Potato buckeye rot agent</name>
    <name type="synonym">Phytophthora parasitica</name>
    <dbReference type="NCBI Taxonomy" id="4792"/>
    <lineage>
        <taxon>Eukaryota</taxon>
        <taxon>Sar</taxon>
        <taxon>Stramenopiles</taxon>
        <taxon>Oomycota</taxon>
        <taxon>Peronosporomycetes</taxon>
        <taxon>Peronosporales</taxon>
        <taxon>Peronosporaceae</taxon>
        <taxon>Phytophthora</taxon>
    </lineage>
</organism>
<reference evidence="1 2" key="1">
    <citation type="submission" date="2013-11" db="EMBL/GenBank/DDBJ databases">
        <title>The Genome Sequence of Phytophthora parasitica CJ05E6.</title>
        <authorList>
            <consortium name="The Broad Institute Genomics Platform"/>
            <person name="Russ C."/>
            <person name="Tyler B."/>
            <person name="Panabieres F."/>
            <person name="Shan W."/>
            <person name="Tripathy S."/>
            <person name="Grunwald N."/>
            <person name="Machado M."/>
            <person name="Johnson C.S."/>
            <person name="Arredondo F."/>
            <person name="Hong C."/>
            <person name="Coffey M."/>
            <person name="Young S.K."/>
            <person name="Zeng Q."/>
            <person name="Gargeya S."/>
            <person name="Fitzgerald M."/>
            <person name="Abouelleil A."/>
            <person name="Alvarado L."/>
            <person name="Chapman S.B."/>
            <person name="Gainer-Dewar J."/>
            <person name="Goldberg J."/>
            <person name="Griggs A."/>
            <person name="Gujja S."/>
            <person name="Hansen M."/>
            <person name="Howarth C."/>
            <person name="Imamovic A."/>
            <person name="Ireland A."/>
            <person name="Larimer J."/>
            <person name="McCowan C."/>
            <person name="Murphy C."/>
            <person name="Pearson M."/>
            <person name="Poon T.W."/>
            <person name="Priest M."/>
            <person name="Roberts A."/>
            <person name="Saif S."/>
            <person name="Shea T."/>
            <person name="Sykes S."/>
            <person name="Wortman J."/>
            <person name="Nusbaum C."/>
            <person name="Birren B."/>
        </authorList>
    </citation>
    <scope>NUCLEOTIDE SEQUENCE [LARGE SCALE GENOMIC DNA]</scope>
    <source>
        <strain evidence="1 2">CJ05E6</strain>
    </source>
</reference>
<evidence type="ECO:0000313" key="1">
    <source>
        <dbReference type="EMBL" id="ETL40916.1"/>
    </source>
</evidence>
<protein>
    <submittedName>
        <fullName evidence="1">Uncharacterized protein</fullName>
    </submittedName>
</protein>
<dbReference type="AlphaFoldDB" id="W2J3C8"/>
<name>W2J3C8_PHYNI</name>
<proteinExistence type="predicted"/>
<gene>
    <name evidence="1" type="ORF">L916_08006</name>
</gene>
<sequence length="124" mass="13496">MFRACGIFPLSHVNMNARLLNYTRNGAPKHVHLAAWIQLKPIIQSDVLIVRTTPKKTPQRKRIKVSGRLLTQDAIQEAVHAAQLKQAKPSTTVSEVPTSTGITMPNVETSTGLSATAAEIVAFV</sequence>
<accession>W2J3C8</accession>